<gene>
    <name evidence="1" type="ORF">METZ01_LOCUS122823</name>
</gene>
<sequence>MIRYIQIEDSKKIDAEITFKSIKKGNQIYMALENGEKPLNKRVLKSTKENSLDFLIGKKTPSDDDYSEFSERLIHKDDEIDFELFGKFIDKVDKIYTNQELKPVFNVNISEQIIDPKGELVEEKEKAYSKSNINGESIVKWTGKYMPKKKLFNKVVLASKYQLKHINGLTFDFLFKIAKDLHEKDSFMMLGGGKGNEPIIINDGGKSYRAFLEGRIKDKSYILIMHLSNQEYKSL</sequence>
<dbReference type="EMBL" id="UINC01016888">
    <property type="protein sequence ID" value="SVA69969.1"/>
    <property type="molecule type" value="Genomic_DNA"/>
</dbReference>
<organism evidence="1">
    <name type="scientific">marine metagenome</name>
    <dbReference type="NCBI Taxonomy" id="408172"/>
    <lineage>
        <taxon>unclassified sequences</taxon>
        <taxon>metagenomes</taxon>
        <taxon>ecological metagenomes</taxon>
    </lineage>
</organism>
<evidence type="ECO:0000313" key="1">
    <source>
        <dbReference type="EMBL" id="SVA69969.1"/>
    </source>
</evidence>
<proteinExistence type="predicted"/>
<name>A0A381XYV3_9ZZZZ</name>
<accession>A0A381XYV3</accession>
<dbReference type="AlphaFoldDB" id="A0A381XYV3"/>
<protein>
    <submittedName>
        <fullName evidence="1">Uncharacterized protein</fullName>
    </submittedName>
</protein>
<reference evidence="1" key="1">
    <citation type="submission" date="2018-05" db="EMBL/GenBank/DDBJ databases">
        <authorList>
            <person name="Lanie J.A."/>
            <person name="Ng W.-L."/>
            <person name="Kazmierczak K.M."/>
            <person name="Andrzejewski T.M."/>
            <person name="Davidsen T.M."/>
            <person name="Wayne K.J."/>
            <person name="Tettelin H."/>
            <person name="Glass J.I."/>
            <person name="Rusch D."/>
            <person name="Podicherti R."/>
            <person name="Tsui H.-C.T."/>
            <person name="Winkler M.E."/>
        </authorList>
    </citation>
    <scope>NUCLEOTIDE SEQUENCE</scope>
</reference>